<feature type="region of interest" description="Disordered" evidence="7">
    <location>
        <begin position="123"/>
        <end position="254"/>
    </location>
</feature>
<proteinExistence type="predicted"/>
<keyword evidence="6" id="KW-0539">Nucleus</keyword>
<protein>
    <submittedName>
        <fullName evidence="9">4324_t:CDS:1</fullName>
    </submittedName>
</protein>
<dbReference type="AlphaFoldDB" id="A0A9N9F526"/>
<evidence type="ECO:0000256" key="5">
    <source>
        <dbReference type="ARBA" id="ARBA00023054"/>
    </source>
</evidence>
<dbReference type="EMBL" id="CAJVPI010000264">
    <property type="protein sequence ID" value="CAG8510234.1"/>
    <property type="molecule type" value="Genomic_DNA"/>
</dbReference>
<dbReference type="PANTHER" id="PTHR13278:SF0">
    <property type="entry name" value="ZINC FINGER PROTEIN 830"/>
    <property type="match status" value="1"/>
</dbReference>
<evidence type="ECO:0000313" key="10">
    <source>
        <dbReference type="Proteomes" id="UP000789739"/>
    </source>
</evidence>
<feature type="compositionally biased region" description="Polar residues" evidence="7">
    <location>
        <begin position="143"/>
        <end position="160"/>
    </location>
</feature>
<evidence type="ECO:0000256" key="1">
    <source>
        <dbReference type="ARBA" id="ARBA00004123"/>
    </source>
</evidence>
<feature type="compositionally biased region" description="Basic and acidic residues" evidence="7">
    <location>
        <begin position="283"/>
        <end position="294"/>
    </location>
</feature>
<dbReference type="GO" id="GO:0008270">
    <property type="term" value="F:zinc ion binding"/>
    <property type="evidence" value="ECO:0007669"/>
    <property type="project" value="UniProtKB-KW"/>
</dbReference>
<dbReference type="InterPro" id="IPR013087">
    <property type="entry name" value="Znf_C2H2_type"/>
</dbReference>
<gene>
    <name evidence="9" type="ORF">PBRASI_LOCUS3072</name>
</gene>
<feature type="compositionally biased region" description="Polar residues" evidence="7">
    <location>
        <begin position="206"/>
        <end position="228"/>
    </location>
</feature>
<reference evidence="9" key="1">
    <citation type="submission" date="2021-06" db="EMBL/GenBank/DDBJ databases">
        <authorList>
            <person name="Kallberg Y."/>
            <person name="Tangrot J."/>
            <person name="Rosling A."/>
        </authorList>
    </citation>
    <scope>NUCLEOTIDE SEQUENCE</scope>
    <source>
        <strain evidence="9">BR232B</strain>
    </source>
</reference>
<evidence type="ECO:0000256" key="2">
    <source>
        <dbReference type="ARBA" id="ARBA00022723"/>
    </source>
</evidence>
<dbReference type="SUPFAM" id="SSF57667">
    <property type="entry name" value="beta-beta-alpha zinc fingers"/>
    <property type="match status" value="1"/>
</dbReference>
<comment type="caution">
    <text evidence="9">The sequence shown here is derived from an EMBL/GenBank/DDBJ whole genome shotgun (WGS) entry which is preliminary data.</text>
</comment>
<organism evidence="9 10">
    <name type="scientific">Paraglomus brasilianum</name>
    <dbReference type="NCBI Taxonomy" id="144538"/>
    <lineage>
        <taxon>Eukaryota</taxon>
        <taxon>Fungi</taxon>
        <taxon>Fungi incertae sedis</taxon>
        <taxon>Mucoromycota</taxon>
        <taxon>Glomeromycotina</taxon>
        <taxon>Glomeromycetes</taxon>
        <taxon>Paraglomerales</taxon>
        <taxon>Paraglomeraceae</taxon>
        <taxon>Paraglomus</taxon>
    </lineage>
</organism>
<feature type="domain" description="C2H2-type" evidence="8">
    <location>
        <begin position="51"/>
        <end position="74"/>
    </location>
</feature>
<dbReference type="OrthoDB" id="77607at2759"/>
<dbReference type="InterPro" id="IPR036236">
    <property type="entry name" value="Znf_C2H2_sf"/>
</dbReference>
<feature type="region of interest" description="Disordered" evidence="7">
    <location>
        <begin position="1"/>
        <end position="35"/>
    </location>
</feature>
<evidence type="ECO:0000256" key="6">
    <source>
        <dbReference type="ARBA" id="ARBA00023242"/>
    </source>
</evidence>
<dbReference type="InterPro" id="IPR040050">
    <property type="entry name" value="ZNF830-like"/>
</dbReference>
<evidence type="ECO:0000256" key="7">
    <source>
        <dbReference type="SAM" id="MobiDB-lite"/>
    </source>
</evidence>
<dbReference type="GO" id="GO:0044773">
    <property type="term" value="P:mitotic DNA damage checkpoint signaling"/>
    <property type="evidence" value="ECO:0007669"/>
    <property type="project" value="TreeGrafter"/>
</dbReference>
<dbReference type="Pfam" id="PF12874">
    <property type="entry name" value="zf-met"/>
    <property type="match status" value="1"/>
</dbReference>
<name>A0A9N9F526_9GLOM</name>
<dbReference type="GO" id="GO:0005681">
    <property type="term" value="C:spliceosomal complex"/>
    <property type="evidence" value="ECO:0007669"/>
    <property type="project" value="InterPro"/>
</dbReference>
<dbReference type="GO" id="GO:0003676">
    <property type="term" value="F:nucleic acid binding"/>
    <property type="evidence" value="ECO:0007669"/>
    <property type="project" value="InterPro"/>
</dbReference>
<dbReference type="Gene3D" id="3.30.160.60">
    <property type="entry name" value="Classic Zinc Finger"/>
    <property type="match status" value="1"/>
</dbReference>
<keyword evidence="4" id="KW-0862">Zinc</keyword>
<feature type="compositionally biased region" description="Basic and acidic residues" evidence="7">
    <location>
        <begin position="1"/>
        <end position="12"/>
    </location>
</feature>
<evidence type="ECO:0000313" key="9">
    <source>
        <dbReference type="EMBL" id="CAG8510234.1"/>
    </source>
</evidence>
<dbReference type="GO" id="GO:0033314">
    <property type="term" value="P:mitotic DNA replication checkpoint signaling"/>
    <property type="evidence" value="ECO:0007669"/>
    <property type="project" value="TreeGrafter"/>
</dbReference>
<keyword evidence="3" id="KW-0863">Zinc-finger</keyword>
<feature type="compositionally biased region" description="Acidic residues" evidence="7">
    <location>
        <begin position="161"/>
        <end position="175"/>
    </location>
</feature>
<accession>A0A9N9F526</accession>
<keyword evidence="2" id="KW-0479">Metal-binding</keyword>
<comment type="subcellular location">
    <subcellularLocation>
        <location evidence="1">Nucleus</location>
    </subcellularLocation>
</comment>
<dbReference type="Proteomes" id="UP000789739">
    <property type="component" value="Unassembled WGS sequence"/>
</dbReference>
<evidence type="ECO:0000256" key="3">
    <source>
        <dbReference type="ARBA" id="ARBA00022771"/>
    </source>
</evidence>
<feature type="compositionally biased region" description="Basic and acidic residues" evidence="7">
    <location>
        <begin position="83"/>
        <end position="105"/>
    </location>
</feature>
<dbReference type="GO" id="GO:0033260">
    <property type="term" value="P:nuclear DNA replication"/>
    <property type="evidence" value="ECO:0007669"/>
    <property type="project" value="TreeGrafter"/>
</dbReference>
<keyword evidence="10" id="KW-1185">Reference proteome</keyword>
<feature type="compositionally biased region" description="Low complexity" evidence="7">
    <location>
        <begin position="131"/>
        <end position="142"/>
    </location>
</feature>
<evidence type="ECO:0000259" key="8">
    <source>
        <dbReference type="Pfam" id="PF12874"/>
    </source>
</evidence>
<feature type="region of interest" description="Disordered" evidence="7">
    <location>
        <begin position="270"/>
        <end position="294"/>
    </location>
</feature>
<keyword evidence="5" id="KW-0175">Coiled coil</keyword>
<dbReference type="PANTHER" id="PTHR13278">
    <property type="entry name" value="ZINC FINGER PROTEIN 830"/>
    <property type="match status" value="1"/>
</dbReference>
<feature type="region of interest" description="Disordered" evidence="7">
    <location>
        <begin position="83"/>
        <end position="108"/>
    </location>
</feature>
<evidence type="ECO:0000256" key="4">
    <source>
        <dbReference type="ARBA" id="ARBA00022833"/>
    </source>
</evidence>
<sequence length="327" mass="36007">MSKPEKSKELRKLFASTLSQRKSSSKDKSKTPTSTKKITHPLATYINNKLICTLCGIQIKSETLWNAHLNGSGHKEQLRKLREKRGTLDNKETEGAGETKKGDGIHKRKLDAIEAGMSKTEHVITGSGEANTSTNSTIKNSNDGSNNIAATNASIGSSTAYDEDDRSNLSSDEDQPQEKRARLALSESMTLDADTPAQLPSDFFDDTSTTAQAVSEMSITSESTSQPSKDADNSLPADFFDASKNDPAPTTVDESEWQLFQKLITKETEVSNEIADADEEELQRDRDEMQEREHDMCLSRLEKLKQAARIVKEKREGQMVVETSGGV</sequence>